<name>A0ABP7X933_9GAMM</name>
<comment type="caution">
    <text evidence="8">The sequence shown here is derived from an EMBL/GenBank/DDBJ whole genome shotgun (WGS) entry which is preliminary data.</text>
</comment>
<dbReference type="Gene3D" id="3.40.50.620">
    <property type="entry name" value="HUPs"/>
    <property type="match status" value="1"/>
</dbReference>
<comment type="catalytic activity">
    <reaction evidence="6 7">
        <text>tRNA(Tyr) + L-tyrosine + ATP = L-tyrosyl-tRNA(Tyr) + AMP + diphosphate + H(+)</text>
        <dbReference type="Rhea" id="RHEA:10220"/>
        <dbReference type="Rhea" id="RHEA-COMP:9706"/>
        <dbReference type="Rhea" id="RHEA-COMP:9707"/>
        <dbReference type="ChEBI" id="CHEBI:15378"/>
        <dbReference type="ChEBI" id="CHEBI:30616"/>
        <dbReference type="ChEBI" id="CHEBI:33019"/>
        <dbReference type="ChEBI" id="CHEBI:58315"/>
        <dbReference type="ChEBI" id="CHEBI:78442"/>
        <dbReference type="ChEBI" id="CHEBI:78536"/>
        <dbReference type="ChEBI" id="CHEBI:456215"/>
        <dbReference type="EC" id="6.1.1.1"/>
    </reaction>
</comment>
<dbReference type="InterPro" id="IPR001412">
    <property type="entry name" value="aa-tRNA-synth_I_CS"/>
</dbReference>
<keyword evidence="5 7" id="KW-0030">Aminoacyl-tRNA synthetase</keyword>
<feature type="short sequence motif" description="'KMSKS' region" evidence="7">
    <location>
        <begin position="284"/>
        <end position="288"/>
    </location>
</feature>
<evidence type="ECO:0000256" key="3">
    <source>
        <dbReference type="ARBA" id="ARBA00022840"/>
    </source>
</evidence>
<proteinExistence type="inferred from homology"/>
<keyword evidence="3 7" id="KW-0067">ATP-binding</keyword>
<dbReference type="InterPro" id="IPR014729">
    <property type="entry name" value="Rossmann-like_a/b/a_fold"/>
</dbReference>
<reference evidence="9" key="1">
    <citation type="journal article" date="2019" name="Int. J. Syst. Evol. Microbiol.">
        <title>The Global Catalogue of Microorganisms (GCM) 10K type strain sequencing project: providing services to taxonomists for standard genome sequencing and annotation.</title>
        <authorList>
            <consortium name="The Broad Institute Genomics Platform"/>
            <consortium name="The Broad Institute Genome Sequencing Center for Infectious Disease"/>
            <person name="Wu L."/>
            <person name="Ma J."/>
        </authorList>
    </citation>
    <scope>NUCLEOTIDE SEQUENCE [LARGE SCALE GENOMIC DNA]</scope>
    <source>
        <strain evidence="9">JCM 17304</strain>
    </source>
</reference>
<keyword evidence="1 7" id="KW-0436">Ligase</keyword>
<feature type="binding site" evidence="7">
    <location>
        <position position="287"/>
    </location>
    <ligand>
        <name>ATP</name>
        <dbReference type="ChEBI" id="CHEBI:30616"/>
    </ligand>
</feature>
<dbReference type="InterPro" id="IPR024088">
    <property type="entry name" value="Tyr-tRNA-ligase_bac-type"/>
</dbReference>
<dbReference type="Proteomes" id="UP001500392">
    <property type="component" value="Unassembled WGS sequence"/>
</dbReference>
<keyword evidence="9" id="KW-1185">Reference proteome</keyword>
<dbReference type="GO" id="GO:0016874">
    <property type="term" value="F:ligase activity"/>
    <property type="evidence" value="ECO:0007669"/>
    <property type="project" value="UniProtKB-KW"/>
</dbReference>
<dbReference type="PRINTS" id="PR01040">
    <property type="entry name" value="TRNASYNTHTYR"/>
</dbReference>
<dbReference type="PANTHER" id="PTHR11766">
    <property type="entry name" value="TYROSYL-TRNA SYNTHETASE"/>
    <property type="match status" value="1"/>
</dbReference>
<protein>
    <recommendedName>
        <fullName evidence="7">Tyrosine--tRNA ligase</fullName>
        <ecNumber evidence="7">6.1.1.1</ecNumber>
    </recommendedName>
    <alternativeName>
        <fullName evidence="7">Tyrosyl-tRNA synthetase</fullName>
        <shortName evidence="7">TyrRS</shortName>
    </alternativeName>
</protein>
<dbReference type="EC" id="6.1.1.1" evidence="7"/>
<dbReference type="CDD" id="cd00805">
    <property type="entry name" value="TyrRS_core"/>
    <property type="match status" value="1"/>
</dbReference>
<dbReference type="InterPro" id="IPR036986">
    <property type="entry name" value="S4_RNA-bd_sf"/>
</dbReference>
<comment type="subcellular location">
    <subcellularLocation>
        <location evidence="7">Cytoplasm</location>
    </subcellularLocation>
</comment>
<dbReference type="Gene3D" id="1.10.240.10">
    <property type="entry name" value="Tyrosyl-Transfer RNA Synthetase"/>
    <property type="match status" value="1"/>
</dbReference>
<evidence type="ECO:0000256" key="5">
    <source>
        <dbReference type="ARBA" id="ARBA00023146"/>
    </source>
</evidence>
<keyword evidence="2 7" id="KW-0547">Nucleotide-binding</keyword>
<dbReference type="NCBIfam" id="TIGR00234">
    <property type="entry name" value="tyrS"/>
    <property type="match status" value="1"/>
</dbReference>
<comment type="function">
    <text evidence="7">Catalyzes the attachment of tyrosine to tRNA(Tyr) in a two-step reaction: tyrosine is first activated by ATP to form Tyr-AMP and then transferred to the acceptor end of tRNA(Tyr).</text>
</comment>
<dbReference type="Gene3D" id="3.10.290.10">
    <property type="entry name" value="RNA-binding S4 domain"/>
    <property type="match status" value="1"/>
</dbReference>
<feature type="binding site" evidence="7">
    <location>
        <position position="224"/>
    </location>
    <ligand>
        <name>L-tyrosine</name>
        <dbReference type="ChEBI" id="CHEBI:58315"/>
    </ligand>
</feature>
<keyword evidence="4 7" id="KW-0648">Protein biosynthesis</keyword>
<dbReference type="HAMAP" id="MF_02006">
    <property type="entry name" value="Tyr_tRNA_synth_type1"/>
    <property type="match status" value="1"/>
</dbReference>
<evidence type="ECO:0000256" key="2">
    <source>
        <dbReference type="ARBA" id="ARBA00022741"/>
    </source>
</evidence>
<dbReference type="EMBL" id="BAABDM010000015">
    <property type="protein sequence ID" value="GAA4106850.1"/>
    <property type="molecule type" value="Genomic_DNA"/>
</dbReference>
<dbReference type="InterPro" id="IPR002305">
    <property type="entry name" value="aa-tRNA-synth_Ic"/>
</dbReference>
<organism evidence="8 9">
    <name type="scientific">Zhongshania borealis</name>
    <dbReference type="NCBI Taxonomy" id="889488"/>
    <lineage>
        <taxon>Bacteria</taxon>
        <taxon>Pseudomonadati</taxon>
        <taxon>Pseudomonadota</taxon>
        <taxon>Gammaproteobacteria</taxon>
        <taxon>Cellvibrionales</taxon>
        <taxon>Spongiibacteraceae</taxon>
        <taxon>Zhongshania</taxon>
    </lineage>
</organism>
<dbReference type="SUPFAM" id="SSF52374">
    <property type="entry name" value="Nucleotidylyl transferase"/>
    <property type="match status" value="1"/>
</dbReference>
<comment type="subunit">
    <text evidence="7">Homodimer.</text>
</comment>
<evidence type="ECO:0000256" key="7">
    <source>
        <dbReference type="HAMAP-Rule" id="MF_02006"/>
    </source>
</evidence>
<keyword evidence="7" id="KW-0963">Cytoplasm</keyword>
<evidence type="ECO:0000256" key="4">
    <source>
        <dbReference type="ARBA" id="ARBA00022917"/>
    </source>
</evidence>
<dbReference type="InterPro" id="IPR024107">
    <property type="entry name" value="Tyr-tRNA-ligase_bac_1"/>
</dbReference>
<evidence type="ECO:0000313" key="9">
    <source>
        <dbReference type="Proteomes" id="UP001500392"/>
    </source>
</evidence>
<evidence type="ECO:0000256" key="6">
    <source>
        <dbReference type="ARBA" id="ARBA00048248"/>
    </source>
</evidence>
<comment type="similarity">
    <text evidence="7">Belongs to the class-I aminoacyl-tRNA synthetase family. TyrS type 1 subfamily.</text>
</comment>
<feature type="binding site" evidence="7">
    <location>
        <position position="86"/>
    </location>
    <ligand>
        <name>L-tyrosine</name>
        <dbReference type="ChEBI" id="CHEBI:58315"/>
    </ligand>
</feature>
<accession>A0ABP7X933</accession>
<dbReference type="PANTHER" id="PTHR11766:SF0">
    <property type="entry name" value="TYROSINE--TRNA LIGASE, MITOCHONDRIAL"/>
    <property type="match status" value="1"/>
</dbReference>
<gene>
    <name evidence="7 8" type="primary">tyrS</name>
    <name evidence="8" type="ORF">GCM10022414_37550</name>
</gene>
<dbReference type="SUPFAM" id="SSF55174">
    <property type="entry name" value="Alpha-L RNA-binding motif"/>
    <property type="match status" value="1"/>
</dbReference>
<sequence length="480" mass="51860">MGGGLSAFPGLHFSLVVVSCRLLNQFSHIAGTVLADECAFLLIKVDGMTAVNAELLTELEARGLVAQMTGENGLSEYLSGEMRTLYCGFDPTADSLHIGHLVPLLALRRFQQAGHKPIALVGGATGLIGDPSFKAQERQLNTPDIVASWADRLKSQVSRFIDFDSGENAAEVANNLDWFGQMSALEFLRDVGKHFTINNMIAKESVKQRLNREGSGISFTEFSYSLLQGMDFSELYKRNGCTLQLGGSDQWGNIIAGVDLARRQHGVAVHGLTMPLVTKSDGTKFGKTESGTVWLDPDKTSPYAFYQFWLGTADADVYKFLRYFTFLSLAEIDAIEQADKAAGRPGAQRILAEQMTSLIHGQEELAGAQRITEALFSGDLAELSASDLAQLQLDGLPTAELGRGELVDRPLTQLLADIGMGAGKQIKDALGRNAVQVNGTAVGLAGNMAAESVFAAGNALFGKYYVIKLGKKKYQMLVFK</sequence>
<feature type="short sequence motif" description="'HIGH' region" evidence="7">
    <location>
        <begin position="91"/>
        <end position="100"/>
    </location>
</feature>
<dbReference type="InterPro" id="IPR002307">
    <property type="entry name" value="Tyr-tRNA-ligase"/>
</dbReference>
<dbReference type="PROSITE" id="PS00178">
    <property type="entry name" value="AA_TRNA_LIGASE_I"/>
    <property type="match status" value="1"/>
</dbReference>
<evidence type="ECO:0000256" key="1">
    <source>
        <dbReference type="ARBA" id="ARBA00022598"/>
    </source>
</evidence>
<feature type="binding site" evidence="7">
    <location>
        <position position="228"/>
    </location>
    <ligand>
        <name>L-tyrosine</name>
        <dbReference type="ChEBI" id="CHEBI:58315"/>
    </ligand>
</feature>
<dbReference type="Pfam" id="PF00579">
    <property type="entry name" value="tRNA-synt_1b"/>
    <property type="match status" value="1"/>
</dbReference>
<evidence type="ECO:0000313" key="8">
    <source>
        <dbReference type="EMBL" id="GAA4106850.1"/>
    </source>
</evidence>